<evidence type="ECO:0000256" key="3">
    <source>
        <dbReference type="ARBA" id="ARBA00023004"/>
    </source>
</evidence>
<dbReference type="PANTHER" id="PTHR42988">
    <property type="entry name" value="PHOSPHOHYDROLASE"/>
    <property type="match status" value="1"/>
</dbReference>
<dbReference type="SUPFAM" id="SSF56300">
    <property type="entry name" value="Metallo-dependent phosphatases"/>
    <property type="match status" value="1"/>
</dbReference>
<keyword evidence="3" id="KW-0408">Iron</keyword>
<keyword evidence="2" id="KW-0378">Hydrolase</keyword>
<protein>
    <submittedName>
        <fullName evidence="6">Metallophosphoesterase</fullName>
    </submittedName>
</protein>
<comment type="similarity">
    <text evidence="4">Belongs to the cyclic nucleotide phosphodiesterase class-III family.</text>
</comment>
<feature type="domain" description="Calcineurin-like phosphoesterase" evidence="5">
    <location>
        <begin position="14"/>
        <end position="201"/>
    </location>
</feature>
<sequence>MTDRDALNLTERPLRVLHLSDTHIYGDESLHYGIVDTVAALARTLDRAEPIENIDVVVLSGDLSDDMSTGSYERLRDIVEPWAARHEAVVVYAMGNHDRAAEFERVLGPRTGATEVRGVRILRLDSAVPEAGYGHVDDEQLHWLRRELDAASGPSLVVVHHPPTPAYGPLLKALELQNPRELLAVCAAGGATAVLSGHYHHSLVSRENGVPVIVAPGIANTSDACAPAGHERATIGSGFAIIDVPAAGSPVVTFIAAPSERDGAEIFNLEPADVDRIGRAAGPPSRAGTGSA</sequence>
<name>A0ABX6YH77_9MICO</name>
<dbReference type="Proteomes" id="UP000662814">
    <property type="component" value="Chromosome"/>
</dbReference>
<dbReference type="InterPro" id="IPR004843">
    <property type="entry name" value="Calcineurin-like_PHP"/>
</dbReference>
<evidence type="ECO:0000313" key="6">
    <source>
        <dbReference type="EMBL" id="QPZ37960.1"/>
    </source>
</evidence>
<evidence type="ECO:0000259" key="5">
    <source>
        <dbReference type="Pfam" id="PF00149"/>
    </source>
</evidence>
<keyword evidence="1" id="KW-0479">Metal-binding</keyword>
<dbReference type="RefSeq" id="WP_166987855.1">
    <property type="nucleotide sequence ID" value="NZ_CP061169.1"/>
</dbReference>
<dbReference type="Pfam" id="PF00149">
    <property type="entry name" value="Metallophos"/>
    <property type="match status" value="1"/>
</dbReference>
<evidence type="ECO:0000256" key="4">
    <source>
        <dbReference type="ARBA" id="ARBA00025742"/>
    </source>
</evidence>
<accession>A0ABX6YH77</accession>
<proteinExistence type="inferred from homology"/>
<reference evidence="6 7" key="1">
    <citation type="submission" date="2020-12" db="EMBL/GenBank/DDBJ databases">
        <title>Microbacterium sp. HY060.</title>
        <authorList>
            <person name="Zhou J."/>
        </authorList>
    </citation>
    <scope>NUCLEOTIDE SEQUENCE [LARGE SCALE GENOMIC DNA]</scope>
    <source>
        <strain evidence="6 7">HY60</strain>
    </source>
</reference>
<gene>
    <name evidence="6" type="ORF">HCR76_14290</name>
</gene>
<evidence type="ECO:0000256" key="2">
    <source>
        <dbReference type="ARBA" id="ARBA00022801"/>
    </source>
</evidence>
<dbReference type="Gene3D" id="3.60.21.10">
    <property type="match status" value="1"/>
</dbReference>
<dbReference type="EMBL" id="CP061169">
    <property type="protein sequence ID" value="QPZ37960.1"/>
    <property type="molecule type" value="Genomic_DNA"/>
</dbReference>
<organism evidence="6 7">
    <name type="scientific">Paramicrobacterium chengjingii</name>
    <dbReference type="NCBI Taxonomy" id="2769067"/>
    <lineage>
        <taxon>Bacteria</taxon>
        <taxon>Bacillati</taxon>
        <taxon>Actinomycetota</taxon>
        <taxon>Actinomycetes</taxon>
        <taxon>Micrococcales</taxon>
        <taxon>Microbacteriaceae</taxon>
        <taxon>Paramicrobacterium</taxon>
    </lineage>
</organism>
<evidence type="ECO:0000313" key="7">
    <source>
        <dbReference type="Proteomes" id="UP000662814"/>
    </source>
</evidence>
<keyword evidence="7" id="KW-1185">Reference proteome</keyword>
<dbReference type="InterPro" id="IPR050884">
    <property type="entry name" value="CNP_phosphodiesterase-III"/>
</dbReference>
<dbReference type="PANTHER" id="PTHR42988:SF2">
    <property type="entry name" value="CYCLIC NUCLEOTIDE PHOSPHODIESTERASE CBUA0032-RELATED"/>
    <property type="match status" value="1"/>
</dbReference>
<dbReference type="InterPro" id="IPR029052">
    <property type="entry name" value="Metallo-depent_PP-like"/>
</dbReference>
<evidence type="ECO:0000256" key="1">
    <source>
        <dbReference type="ARBA" id="ARBA00022723"/>
    </source>
</evidence>